<evidence type="ECO:0000313" key="3">
    <source>
        <dbReference type="Proteomes" id="UP000007967"/>
    </source>
</evidence>
<evidence type="ECO:0000256" key="1">
    <source>
        <dbReference type="SAM" id="MobiDB-lite"/>
    </source>
</evidence>
<dbReference type="RefSeq" id="WP_012918825.1">
    <property type="nucleotide sequence ID" value="NC_013729.1"/>
</dbReference>
<evidence type="ECO:0008006" key="4">
    <source>
        <dbReference type="Google" id="ProtNLM"/>
    </source>
</evidence>
<accession>D2Q2T8</accession>
<evidence type="ECO:0000313" key="2">
    <source>
        <dbReference type="EMBL" id="ADB30269.1"/>
    </source>
</evidence>
<reference evidence="2 3" key="2">
    <citation type="journal article" date="2010" name="Stand. Genomic Sci.">
        <title>Complete genome sequence of Kribbella flavida type strain (IFO 14399).</title>
        <authorList>
            <person name="Pukall R."/>
            <person name="Lapidus A."/>
            <person name="Glavina Del Rio T."/>
            <person name="Copeland A."/>
            <person name="Tice H."/>
            <person name="Cheng J.-F."/>
            <person name="Lucas S."/>
            <person name="Chen F."/>
            <person name="Nolan M."/>
            <person name="LaButti K."/>
            <person name="Pati A."/>
            <person name="Ivanova N."/>
            <person name="Mavrommatis K."/>
            <person name="Mikhailova N."/>
            <person name="Pitluck S."/>
            <person name="Bruce D."/>
            <person name="Goodwin L."/>
            <person name="Land M."/>
            <person name="Hauser L."/>
            <person name="Chang Y.-J."/>
            <person name="Jeffries C.D."/>
            <person name="Chen A."/>
            <person name="Palaniappan K."/>
            <person name="Chain P."/>
            <person name="Rohde M."/>
            <person name="Goeker M."/>
            <person name="Bristow J."/>
            <person name="Eisen J.A."/>
            <person name="Markowitz V."/>
            <person name="Hugenholtz P."/>
            <person name="Kyrpides N.C."/>
            <person name="Klenk H.-P."/>
            <person name="Brettin T."/>
        </authorList>
    </citation>
    <scope>NUCLEOTIDE SEQUENCE [LARGE SCALE GENOMIC DNA]</scope>
    <source>
        <strain evidence="3">DSM 17836 / JCM 10339 / NBRC 14399</strain>
    </source>
</reference>
<organism evidence="2 3">
    <name type="scientific">Kribbella flavida (strain DSM 17836 / JCM 10339 / NBRC 14399)</name>
    <dbReference type="NCBI Taxonomy" id="479435"/>
    <lineage>
        <taxon>Bacteria</taxon>
        <taxon>Bacillati</taxon>
        <taxon>Actinomycetota</taxon>
        <taxon>Actinomycetes</taxon>
        <taxon>Propionibacteriales</taxon>
        <taxon>Kribbellaceae</taxon>
        <taxon>Kribbella</taxon>
    </lineage>
</organism>
<dbReference type="Gene3D" id="3.90.50.10">
    <property type="entry name" value="Photosynthetic Reaction Center, subunit H, domain 2"/>
    <property type="match status" value="1"/>
</dbReference>
<feature type="compositionally biased region" description="Pro residues" evidence="1">
    <location>
        <begin position="160"/>
        <end position="169"/>
    </location>
</feature>
<dbReference type="HOGENOM" id="CLU_1388643_0_0_11"/>
<gene>
    <name evidence="2" type="ordered locus">Kfla_1165</name>
</gene>
<dbReference type="GO" id="GO:0019684">
    <property type="term" value="P:photosynthesis, light reaction"/>
    <property type="evidence" value="ECO:0007669"/>
    <property type="project" value="InterPro"/>
</dbReference>
<dbReference type="KEGG" id="kfl:Kfla_1165"/>
<proteinExistence type="predicted"/>
<dbReference type="EMBL" id="CP001736">
    <property type="protein sequence ID" value="ADB30269.1"/>
    <property type="molecule type" value="Genomic_DNA"/>
</dbReference>
<dbReference type="Proteomes" id="UP000007967">
    <property type="component" value="Chromosome"/>
</dbReference>
<feature type="compositionally biased region" description="Basic and acidic residues" evidence="1">
    <location>
        <begin position="138"/>
        <end position="147"/>
    </location>
</feature>
<protein>
    <recommendedName>
        <fullName evidence="4">PRC-barrel domain-containing protein</fullName>
    </recommendedName>
</protein>
<dbReference type="AlphaFoldDB" id="D2Q2T8"/>
<name>D2Q2T8_KRIFD</name>
<reference evidence="3" key="1">
    <citation type="submission" date="2009-09" db="EMBL/GenBank/DDBJ databases">
        <title>The complete genome of Kribbella flavida DSM 17836.</title>
        <authorList>
            <consortium name="US DOE Joint Genome Institute (JGI-PGF)"/>
            <person name="Lucas S."/>
            <person name="Copeland A."/>
            <person name="Lapidus A."/>
            <person name="Glavina del Rio T."/>
            <person name="Dalin E."/>
            <person name="Tice H."/>
            <person name="Bruce D."/>
            <person name="Goodwin L."/>
            <person name="Pitluck S."/>
            <person name="Kyrpides N."/>
            <person name="Mavromatis K."/>
            <person name="Ivanova N."/>
            <person name="Saunders E."/>
            <person name="Brettin T."/>
            <person name="Detter J.C."/>
            <person name="Han C."/>
            <person name="Larimer F."/>
            <person name="Land M."/>
            <person name="Hauser L."/>
            <person name="Markowitz V."/>
            <person name="Cheng J.-F."/>
            <person name="Hugenholtz P."/>
            <person name="Woyke T."/>
            <person name="Wu D."/>
            <person name="Pukall R."/>
            <person name="Klenk H.-P."/>
            <person name="Eisen J.A."/>
        </authorList>
    </citation>
    <scope>NUCLEOTIDE SEQUENCE [LARGE SCALE GENOMIC DNA]</scope>
    <source>
        <strain evidence="3">DSM 17836 / JCM 10339 / NBRC 14399</strain>
    </source>
</reference>
<keyword evidence="3" id="KW-1185">Reference proteome</keyword>
<dbReference type="SUPFAM" id="SSF50346">
    <property type="entry name" value="PRC-barrel domain"/>
    <property type="match status" value="1"/>
</dbReference>
<dbReference type="STRING" id="479435.Kfla_1165"/>
<dbReference type="eggNOG" id="COG3861">
    <property type="taxonomic scope" value="Bacteria"/>
</dbReference>
<dbReference type="InterPro" id="IPR011033">
    <property type="entry name" value="PRC_barrel-like_sf"/>
</dbReference>
<dbReference type="InterPro" id="IPR014747">
    <property type="entry name" value="Bac_photo_RC_H_C"/>
</dbReference>
<sequence>MTDGLRQLLGLTSYDVNGAKIGPVVGLHPSEGGEIEWATVARGRAAGKHHLAPLVGARLGAHGVHLSVPKATIRKAPEIEAEGPLSVAQSERLIGHYGLARREAAPDSTAEVRPVARRRRGTAYARLGGRPRRSRPAGRPDRGRSRATEPSPAIVDRAPDPLPTPPPQSPATFDWRSAAGKLSAFVRRAAGRPPKI</sequence>
<dbReference type="GO" id="GO:0030077">
    <property type="term" value="C:plasma membrane light-harvesting complex"/>
    <property type="evidence" value="ECO:0007669"/>
    <property type="project" value="InterPro"/>
</dbReference>
<feature type="region of interest" description="Disordered" evidence="1">
    <location>
        <begin position="102"/>
        <end position="174"/>
    </location>
</feature>
<dbReference type="OrthoDB" id="3712018at2"/>